<dbReference type="EMBL" id="JANBUP010000163">
    <property type="protein sequence ID" value="KAJ2812743.1"/>
    <property type="molecule type" value="Genomic_DNA"/>
</dbReference>
<organism evidence="1 2">
    <name type="scientific">Coemansia furcata</name>
    <dbReference type="NCBI Taxonomy" id="417177"/>
    <lineage>
        <taxon>Eukaryota</taxon>
        <taxon>Fungi</taxon>
        <taxon>Fungi incertae sedis</taxon>
        <taxon>Zoopagomycota</taxon>
        <taxon>Kickxellomycotina</taxon>
        <taxon>Kickxellomycetes</taxon>
        <taxon>Kickxellales</taxon>
        <taxon>Kickxellaceae</taxon>
        <taxon>Coemansia</taxon>
    </lineage>
</organism>
<reference evidence="1" key="1">
    <citation type="submission" date="2022-07" db="EMBL/GenBank/DDBJ databases">
        <title>Phylogenomic reconstructions and comparative analyses of Kickxellomycotina fungi.</title>
        <authorList>
            <person name="Reynolds N.K."/>
            <person name="Stajich J.E."/>
            <person name="Barry K."/>
            <person name="Grigoriev I.V."/>
            <person name="Crous P."/>
            <person name="Smith M.E."/>
        </authorList>
    </citation>
    <scope>NUCLEOTIDE SEQUENCE</scope>
    <source>
        <strain evidence="1">CBS 102833</strain>
    </source>
</reference>
<evidence type="ECO:0000313" key="2">
    <source>
        <dbReference type="Proteomes" id="UP001140096"/>
    </source>
</evidence>
<accession>A0ACC1LP33</accession>
<keyword evidence="2" id="KW-1185">Reference proteome</keyword>
<gene>
    <name evidence="1" type="primary">SF3B5</name>
    <name evidence="1" type="ORF">H4S07_001185</name>
</gene>
<comment type="caution">
    <text evidence="1">The sequence shown here is derived from an EMBL/GenBank/DDBJ whole genome shotgun (WGS) entry which is preliminary data.</text>
</comment>
<evidence type="ECO:0000313" key="1">
    <source>
        <dbReference type="EMBL" id="KAJ2812743.1"/>
    </source>
</evidence>
<protein>
    <submittedName>
        <fullName evidence="1">Splicing factor 3B subunit 5</fullName>
    </submittedName>
</protein>
<dbReference type="Proteomes" id="UP001140096">
    <property type="component" value="Unassembled WGS sequence"/>
</dbReference>
<name>A0ACC1LP33_9FUNG</name>
<sequence>MEKFGMHSQTEQLHARHIGTGNADTTKHQWLTNQHRDTLAHYVADYSMATFISIVEGESIVRTKFNMLQRMRQPCGPPPAQTKEDN</sequence>
<proteinExistence type="predicted"/>